<dbReference type="EMBL" id="QTJU01000003">
    <property type="protein sequence ID" value="RFM27947.1"/>
    <property type="molecule type" value="Genomic_DNA"/>
</dbReference>
<accession>A0A3E1NJ34</accession>
<protein>
    <submittedName>
        <fullName evidence="2">Uncharacterized protein</fullName>
    </submittedName>
</protein>
<dbReference type="Proteomes" id="UP000261284">
    <property type="component" value="Unassembled WGS sequence"/>
</dbReference>
<proteinExistence type="predicted"/>
<sequence>MKKISIAGIALLLLPICLRAQFSKKSSTGTDSLQQTVDLKLTLVSDTAKARIVLFARGDTDQFLSWVDGFIITKSYKLPNGNTVAGVGNLAYTSKWVLIKPEDIYDIKLTAAKEQSAR</sequence>
<feature type="chain" id="PRO_5017759647" evidence="1">
    <location>
        <begin position="21"/>
        <end position="118"/>
    </location>
</feature>
<comment type="caution">
    <text evidence="2">The sequence shown here is derived from an EMBL/GenBank/DDBJ whole genome shotgun (WGS) entry which is preliminary data.</text>
</comment>
<reference evidence="2 3" key="1">
    <citation type="submission" date="2018-08" db="EMBL/GenBank/DDBJ databases">
        <title>Chitinophagaceae sp. K23C18032701, a novel bacterium isolated from forest soil.</title>
        <authorList>
            <person name="Wang C."/>
        </authorList>
    </citation>
    <scope>NUCLEOTIDE SEQUENCE [LARGE SCALE GENOMIC DNA]</scope>
    <source>
        <strain evidence="2 3">K23C18032701</strain>
    </source>
</reference>
<organism evidence="2 3">
    <name type="scientific">Deminuibacter soli</name>
    <dbReference type="NCBI Taxonomy" id="2291815"/>
    <lineage>
        <taxon>Bacteria</taxon>
        <taxon>Pseudomonadati</taxon>
        <taxon>Bacteroidota</taxon>
        <taxon>Chitinophagia</taxon>
        <taxon>Chitinophagales</taxon>
        <taxon>Chitinophagaceae</taxon>
        <taxon>Deminuibacter</taxon>
    </lineage>
</organism>
<name>A0A3E1NJ34_9BACT</name>
<feature type="signal peptide" evidence="1">
    <location>
        <begin position="1"/>
        <end position="20"/>
    </location>
</feature>
<dbReference type="OrthoDB" id="9848774at2"/>
<dbReference type="RefSeq" id="WP_116847194.1">
    <property type="nucleotide sequence ID" value="NZ_QTJU01000003.1"/>
</dbReference>
<keyword evidence="1" id="KW-0732">Signal</keyword>
<evidence type="ECO:0000256" key="1">
    <source>
        <dbReference type="SAM" id="SignalP"/>
    </source>
</evidence>
<gene>
    <name evidence="2" type="ORF">DXN05_10395</name>
</gene>
<evidence type="ECO:0000313" key="2">
    <source>
        <dbReference type="EMBL" id="RFM27947.1"/>
    </source>
</evidence>
<keyword evidence="3" id="KW-1185">Reference proteome</keyword>
<dbReference type="AlphaFoldDB" id="A0A3E1NJ34"/>
<evidence type="ECO:0000313" key="3">
    <source>
        <dbReference type="Proteomes" id="UP000261284"/>
    </source>
</evidence>